<dbReference type="RefSeq" id="WP_157892653.1">
    <property type="nucleotide sequence ID" value="NZ_JBHRTS010000002.1"/>
</dbReference>
<comment type="caution">
    <text evidence="1">The sequence shown here is derived from an EMBL/GenBank/DDBJ whole genome shotgun (WGS) entry which is preliminary data.</text>
</comment>
<proteinExistence type="predicted"/>
<accession>A0ABV7J8E0</accession>
<gene>
    <name evidence="1" type="ORF">ACFODZ_02980</name>
</gene>
<protein>
    <recommendedName>
        <fullName evidence="3">TniQ family protein</fullName>
    </recommendedName>
</protein>
<sequence>MNAGLLLKKPGESKYSIMRRFLIANYGLKLDFSSSSKSKNSIYPLLSKIARIENKYIRQHKLPFRTNGAKLFKEIIERPGKSCPKCMALGFHSDAFKLDWLNTCPVHNVELTSFCPECDSLWNQYSALKLNHKCPVCGLNMKLNKIDIKDFDSSIFGVFTKTLEKWSLKREATFHHLARNQTLKHERNLLFHLLWEHNLTNQSVLIFSLLKTKGKLKLNDSSLLTKYNIPIIDVHKLKIDISQSGRCSDVFDSQKLDAIGIKHLNLISSFLSLDLDDEQNIKQHIYNEGISQSISPYFITALLLNKHFITSIVSSKLSHSSFQILNRLHSWHLTDNSHILGGSSRFGRWSFFKQIWSVLPNIELINLICHAEVWNLSYNSILITQSYIQKHKINDGIIDWGELFRIIRRLTFRLRSNHFTFDAEIFKSNLEIKIPMHFLNNSFVLGAQESRFWELTYKDYYWGIFD</sequence>
<evidence type="ECO:0008006" key="3">
    <source>
        <dbReference type="Google" id="ProtNLM"/>
    </source>
</evidence>
<evidence type="ECO:0000313" key="1">
    <source>
        <dbReference type="EMBL" id="MFC3193199.1"/>
    </source>
</evidence>
<name>A0ABV7J8E0_9GAMM</name>
<keyword evidence="2" id="KW-1185">Reference proteome</keyword>
<evidence type="ECO:0000313" key="2">
    <source>
        <dbReference type="Proteomes" id="UP001595533"/>
    </source>
</evidence>
<organism evidence="1 2">
    <name type="scientific">Marinicella sediminis</name>
    <dbReference type="NCBI Taxonomy" id="1792834"/>
    <lineage>
        <taxon>Bacteria</taxon>
        <taxon>Pseudomonadati</taxon>
        <taxon>Pseudomonadota</taxon>
        <taxon>Gammaproteobacteria</taxon>
        <taxon>Lysobacterales</taxon>
        <taxon>Marinicellaceae</taxon>
        <taxon>Marinicella</taxon>
    </lineage>
</organism>
<reference evidence="2" key="1">
    <citation type="journal article" date="2019" name="Int. J. Syst. Evol. Microbiol.">
        <title>The Global Catalogue of Microorganisms (GCM) 10K type strain sequencing project: providing services to taxonomists for standard genome sequencing and annotation.</title>
        <authorList>
            <consortium name="The Broad Institute Genomics Platform"/>
            <consortium name="The Broad Institute Genome Sequencing Center for Infectious Disease"/>
            <person name="Wu L."/>
            <person name="Ma J."/>
        </authorList>
    </citation>
    <scope>NUCLEOTIDE SEQUENCE [LARGE SCALE GENOMIC DNA]</scope>
    <source>
        <strain evidence="2">KCTC 42953</strain>
    </source>
</reference>
<dbReference type="EMBL" id="JBHRTS010000002">
    <property type="protein sequence ID" value="MFC3193199.1"/>
    <property type="molecule type" value="Genomic_DNA"/>
</dbReference>
<dbReference type="Proteomes" id="UP001595533">
    <property type="component" value="Unassembled WGS sequence"/>
</dbReference>